<proteinExistence type="predicted"/>
<evidence type="ECO:0000256" key="4">
    <source>
        <dbReference type="PROSITE-ProRule" id="PRU00335"/>
    </source>
</evidence>
<dbReference type="SUPFAM" id="SSF48498">
    <property type="entry name" value="Tetracyclin repressor-like, C-terminal domain"/>
    <property type="match status" value="1"/>
</dbReference>
<sequence>MAVLSRRARDAEARRASREALIAATLELLAEGSAFADLSIEQIVRRAGLSRPTFYAHFRDKRALILELGQTLLDAVAVAADPWLADGTGSLRTTLTGVLVAFREHRHATAAIVEAATYDDDVAAFWRAFHERFMVTAAARIRVEDPELDPLRAEARAFALVWMTERAITEHLASGTIDETALLEELVGFWEHALPPAA</sequence>
<dbReference type="Pfam" id="PF00440">
    <property type="entry name" value="TetR_N"/>
    <property type="match status" value="1"/>
</dbReference>
<keyword evidence="7" id="KW-1185">Reference proteome</keyword>
<dbReference type="InterPro" id="IPR001647">
    <property type="entry name" value="HTH_TetR"/>
</dbReference>
<gene>
    <name evidence="6" type="ORF">SK069_16990</name>
</gene>
<protein>
    <submittedName>
        <fullName evidence="6">Helix-turn-helix domain-containing protein</fullName>
    </submittedName>
</protein>
<dbReference type="Gene3D" id="1.10.10.60">
    <property type="entry name" value="Homeodomain-like"/>
    <property type="match status" value="1"/>
</dbReference>
<keyword evidence="3" id="KW-0804">Transcription</keyword>
<name>A0ABU4VN72_9ACTN</name>
<dbReference type="InterPro" id="IPR036271">
    <property type="entry name" value="Tet_transcr_reg_TetR-rel_C_sf"/>
</dbReference>
<organism evidence="6 7">
    <name type="scientific">Patulibacter brassicae</name>
    <dbReference type="NCBI Taxonomy" id="1705717"/>
    <lineage>
        <taxon>Bacteria</taxon>
        <taxon>Bacillati</taxon>
        <taxon>Actinomycetota</taxon>
        <taxon>Thermoleophilia</taxon>
        <taxon>Solirubrobacterales</taxon>
        <taxon>Patulibacteraceae</taxon>
        <taxon>Patulibacter</taxon>
    </lineage>
</organism>
<dbReference type="EMBL" id="JAXAVX010000012">
    <property type="protein sequence ID" value="MDX8153298.1"/>
    <property type="molecule type" value="Genomic_DNA"/>
</dbReference>
<dbReference type="PANTHER" id="PTHR30055">
    <property type="entry name" value="HTH-TYPE TRANSCRIPTIONAL REGULATOR RUTR"/>
    <property type="match status" value="1"/>
</dbReference>
<evidence type="ECO:0000259" key="5">
    <source>
        <dbReference type="PROSITE" id="PS50977"/>
    </source>
</evidence>
<accession>A0ABU4VN72</accession>
<reference evidence="6 7" key="1">
    <citation type="submission" date="2023-11" db="EMBL/GenBank/DDBJ databases">
        <authorList>
            <person name="Xu M."/>
            <person name="Jiang T."/>
        </authorList>
    </citation>
    <scope>NUCLEOTIDE SEQUENCE [LARGE SCALE GENOMIC DNA]</scope>
    <source>
        <strain evidence="6 7">SD</strain>
    </source>
</reference>
<dbReference type="RefSeq" id="WP_319955447.1">
    <property type="nucleotide sequence ID" value="NZ_JAXAVX010000012.1"/>
</dbReference>
<dbReference type="PANTHER" id="PTHR30055:SF234">
    <property type="entry name" value="HTH-TYPE TRANSCRIPTIONAL REGULATOR BETI"/>
    <property type="match status" value="1"/>
</dbReference>
<evidence type="ECO:0000313" key="6">
    <source>
        <dbReference type="EMBL" id="MDX8153298.1"/>
    </source>
</evidence>
<dbReference type="InterPro" id="IPR009057">
    <property type="entry name" value="Homeodomain-like_sf"/>
</dbReference>
<keyword evidence="1" id="KW-0805">Transcription regulation</keyword>
<feature type="DNA-binding region" description="H-T-H motif" evidence="4">
    <location>
        <begin position="39"/>
        <end position="58"/>
    </location>
</feature>
<dbReference type="InterPro" id="IPR049397">
    <property type="entry name" value="EthR_C"/>
</dbReference>
<dbReference type="SUPFAM" id="SSF46689">
    <property type="entry name" value="Homeodomain-like"/>
    <property type="match status" value="1"/>
</dbReference>
<keyword evidence="2 4" id="KW-0238">DNA-binding</keyword>
<feature type="domain" description="HTH tetR-type" evidence="5">
    <location>
        <begin position="15"/>
        <end position="76"/>
    </location>
</feature>
<comment type="caution">
    <text evidence="6">The sequence shown here is derived from an EMBL/GenBank/DDBJ whole genome shotgun (WGS) entry which is preliminary data.</text>
</comment>
<dbReference type="Gene3D" id="1.10.357.10">
    <property type="entry name" value="Tetracycline Repressor, domain 2"/>
    <property type="match status" value="1"/>
</dbReference>
<dbReference type="Proteomes" id="UP001277761">
    <property type="component" value="Unassembled WGS sequence"/>
</dbReference>
<evidence type="ECO:0000313" key="7">
    <source>
        <dbReference type="Proteomes" id="UP001277761"/>
    </source>
</evidence>
<dbReference type="InterPro" id="IPR050109">
    <property type="entry name" value="HTH-type_TetR-like_transc_reg"/>
</dbReference>
<evidence type="ECO:0000256" key="3">
    <source>
        <dbReference type="ARBA" id="ARBA00023163"/>
    </source>
</evidence>
<evidence type="ECO:0000256" key="2">
    <source>
        <dbReference type="ARBA" id="ARBA00023125"/>
    </source>
</evidence>
<evidence type="ECO:0000256" key="1">
    <source>
        <dbReference type="ARBA" id="ARBA00023015"/>
    </source>
</evidence>
<dbReference type="Pfam" id="PF21313">
    <property type="entry name" value="EthR_C"/>
    <property type="match status" value="1"/>
</dbReference>
<dbReference type="PROSITE" id="PS50977">
    <property type="entry name" value="HTH_TETR_2"/>
    <property type="match status" value="1"/>
</dbReference>